<dbReference type="SUPFAM" id="SSF51621">
    <property type="entry name" value="Phosphoenolpyruvate/pyruvate domain"/>
    <property type="match status" value="1"/>
</dbReference>
<name>A0A139PEG3_STROR</name>
<keyword evidence="3" id="KW-0670">Pyruvate</keyword>
<dbReference type="GO" id="GO:0008964">
    <property type="term" value="F:phosphoenolpyruvate carboxylase activity"/>
    <property type="evidence" value="ECO:0007669"/>
    <property type="project" value="InterPro"/>
</dbReference>
<comment type="caution">
    <text evidence="3">The sequence shown here is derived from an EMBL/GenBank/DDBJ whole genome shotgun (WGS) entry which is preliminary data.</text>
</comment>
<gene>
    <name evidence="3" type="ORF">SORDD16_00769</name>
</gene>
<dbReference type="Pfam" id="PF00311">
    <property type="entry name" value="PEPcase"/>
    <property type="match status" value="1"/>
</dbReference>
<dbReference type="GO" id="GO:0015977">
    <property type="term" value="P:carbon fixation"/>
    <property type="evidence" value="ECO:0007669"/>
    <property type="project" value="InterPro"/>
</dbReference>
<dbReference type="Proteomes" id="UP000072653">
    <property type="component" value="Unassembled WGS sequence"/>
</dbReference>
<accession>A0A139PEG3</accession>
<proteinExistence type="predicted"/>
<dbReference type="InterPro" id="IPR021135">
    <property type="entry name" value="PEP_COase"/>
</dbReference>
<dbReference type="PATRIC" id="fig|1303.79.peg.870"/>
<sequence>MPYFNILNYIQLELIKRQRRGELSTDEEKLIHTTINGIATGLRNSG</sequence>
<evidence type="ECO:0000313" key="3">
    <source>
        <dbReference type="EMBL" id="KXT87378.1"/>
    </source>
</evidence>
<evidence type="ECO:0000313" key="4">
    <source>
        <dbReference type="Proteomes" id="UP000072653"/>
    </source>
</evidence>
<protein>
    <recommendedName>
        <fullName evidence="2">Phosphoenolpyruvate carboxylase</fullName>
    </recommendedName>
</protein>
<evidence type="ECO:0000256" key="1">
    <source>
        <dbReference type="ARBA" id="ARBA00003670"/>
    </source>
</evidence>
<organism evidence="3 4">
    <name type="scientific">Streptococcus oralis</name>
    <dbReference type="NCBI Taxonomy" id="1303"/>
    <lineage>
        <taxon>Bacteria</taxon>
        <taxon>Bacillati</taxon>
        <taxon>Bacillota</taxon>
        <taxon>Bacilli</taxon>
        <taxon>Lactobacillales</taxon>
        <taxon>Streptococcaceae</taxon>
        <taxon>Streptococcus</taxon>
    </lineage>
</organism>
<dbReference type="EMBL" id="LQOB01000095">
    <property type="protein sequence ID" value="KXT87378.1"/>
    <property type="molecule type" value="Genomic_DNA"/>
</dbReference>
<dbReference type="GO" id="GO:0006099">
    <property type="term" value="P:tricarboxylic acid cycle"/>
    <property type="evidence" value="ECO:0007669"/>
    <property type="project" value="InterPro"/>
</dbReference>
<evidence type="ECO:0000256" key="2">
    <source>
        <dbReference type="ARBA" id="ARBA00022419"/>
    </source>
</evidence>
<comment type="function">
    <text evidence="1">Forms oxaloacetate, a four-carbon dicarboxylic acid source for the tricarboxylic acid cycle.</text>
</comment>
<reference evidence="3 4" key="1">
    <citation type="submission" date="2016-01" db="EMBL/GenBank/DDBJ databases">
        <title>Highly variable Streptococcus oralis are common among viridans streptococci isolated from primates.</title>
        <authorList>
            <person name="Denapaite D."/>
            <person name="Rieger M."/>
            <person name="Koendgen S."/>
            <person name="Brueckner R."/>
            <person name="Ochigava I."/>
            <person name="Kappeler P."/>
            <person name="Maetz-Rensing K."/>
            <person name="Leendertz F."/>
            <person name="Hakenbeck R."/>
        </authorList>
    </citation>
    <scope>NUCLEOTIDE SEQUENCE [LARGE SCALE GENOMIC DNA]</scope>
    <source>
        <strain evidence="3 4">DD16</strain>
    </source>
</reference>
<dbReference type="InterPro" id="IPR015813">
    <property type="entry name" value="Pyrv/PenolPyrv_kinase-like_dom"/>
</dbReference>
<dbReference type="AlphaFoldDB" id="A0A139PEG3"/>
<keyword evidence="3" id="KW-0456">Lyase</keyword>